<organism evidence="2 3">
    <name type="scientific">Paenibacillus sabinae T27</name>
    <dbReference type="NCBI Taxonomy" id="1268072"/>
    <lineage>
        <taxon>Bacteria</taxon>
        <taxon>Bacillati</taxon>
        <taxon>Bacillota</taxon>
        <taxon>Bacilli</taxon>
        <taxon>Bacillales</taxon>
        <taxon>Paenibacillaceae</taxon>
        <taxon>Paenibacillus</taxon>
    </lineage>
</organism>
<sequence>MKELSEEMRKRNKFKHVVYLVLALVMLLYALPELSWAGSTPVFVFGAVWVAFALLVIAAHLHFILGVDEEKQKRLEAVRKAKLDMWQGKWSEEGRAAQRL</sequence>
<proteinExistence type="predicted"/>
<keyword evidence="1" id="KW-0812">Transmembrane</keyword>
<keyword evidence="1" id="KW-1133">Transmembrane helix</keyword>
<dbReference type="PATRIC" id="fig|1268072.3.peg.1776"/>
<dbReference type="AlphaFoldDB" id="X4ZAF3"/>
<dbReference type="KEGG" id="psab:PSAB_08520"/>
<protein>
    <submittedName>
        <fullName evidence="2">Uncharacterized protein</fullName>
    </submittedName>
</protein>
<dbReference type="EMBL" id="CP004078">
    <property type="protein sequence ID" value="AHV96636.1"/>
    <property type="molecule type" value="Genomic_DNA"/>
</dbReference>
<accession>X4ZAF3</accession>
<reference evidence="2 3" key="1">
    <citation type="journal article" date="2014" name="PLoS Genet.">
        <title>Comparative Genomic Analysis of N2-Fixing and Non-N2-Fixing Paenibacillus spp.: Organization, Evolution and Expression of the Nitrogen Fixation Genes.</title>
        <authorList>
            <person name="Xie J.B."/>
            <person name="Du Z."/>
            <person name="Bai L."/>
            <person name="Tian C."/>
            <person name="Zhang Y."/>
            <person name="Xie J.Y."/>
            <person name="Wang T."/>
            <person name="Liu X."/>
            <person name="Chen X."/>
            <person name="Cheng Q."/>
            <person name="Chen S."/>
            <person name="Li J."/>
        </authorList>
    </citation>
    <scope>NUCLEOTIDE SEQUENCE [LARGE SCALE GENOMIC DNA]</scope>
    <source>
        <strain evidence="2 3">T27</strain>
    </source>
</reference>
<evidence type="ECO:0000256" key="1">
    <source>
        <dbReference type="SAM" id="Phobius"/>
    </source>
</evidence>
<keyword evidence="1" id="KW-0472">Membrane</keyword>
<gene>
    <name evidence="2" type="ORF">PSAB_08520</name>
</gene>
<evidence type="ECO:0000313" key="2">
    <source>
        <dbReference type="EMBL" id="AHV96636.1"/>
    </source>
</evidence>
<dbReference type="HOGENOM" id="CLU_183006_0_0_9"/>
<evidence type="ECO:0000313" key="3">
    <source>
        <dbReference type="Proteomes" id="UP000019772"/>
    </source>
</evidence>
<name>X4ZAF3_9BACL</name>
<dbReference type="STRING" id="1268072.PSAB_08520"/>
<keyword evidence="3" id="KW-1185">Reference proteome</keyword>
<dbReference type="eggNOG" id="ENOG50339KU">
    <property type="taxonomic scope" value="Bacteria"/>
</dbReference>
<dbReference type="Proteomes" id="UP000019772">
    <property type="component" value="Chromosome"/>
</dbReference>
<feature type="transmembrane region" description="Helical" evidence="1">
    <location>
        <begin position="42"/>
        <end position="65"/>
    </location>
</feature>